<gene>
    <name evidence="2" type="ORF">M407DRAFT_29557</name>
</gene>
<feature type="region of interest" description="Disordered" evidence="1">
    <location>
        <begin position="138"/>
        <end position="242"/>
    </location>
</feature>
<feature type="region of interest" description="Disordered" evidence="1">
    <location>
        <begin position="1"/>
        <end position="98"/>
    </location>
</feature>
<protein>
    <submittedName>
        <fullName evidence="2">Uncharacterized protein</fullName>
    </submittedName>
</protein>
<feature type="compositionally biased region" description="Low complexity" evidence="1">
    <location>
        <begin position="351"/>
        <end position="361"/>
    </location>
</feature>
<evidence type="ECO:0000256" key="1">
    <source>
        <dbReference type="SAM" id="MobiDB-lite"/>
    </source>
</evidence>
<accession>A0A0C3Q9Z7</accession>
<dbReference type="AlphaFoldDB" id="A0A0C3Q9Z7"/>
<feature type="compositionally biased region" description="Basic and acidic residues" evidence="1">
    <location>
        <begin position="335"/>
        <end position="350"/>
    </location>
</feature>
<evidence type="ECO:0000313" key="3">
    <source>
        <dbReference type="Proteomes" id="UP000054248"/>
    </source>
</evidence>
<proteinExistence type="predicted"/>
<dbReference type="Proteomes" id="UP000054248">
    <property type="component" value="Unassembled WGS sequence"/>
</dbReference>
<feature type="region of interest" description="Disordered" evidence="1">
    <location>
        <begin position="298"/>
        <end position="496"/>
    </location>
</feature>
<reference evidence="3" key="2">
    <citation type="submission" date="2015-01" db="EMBL/GenBank/DDBJ databases">
        <title>Evolutionary Origins and Diversification of the Mycorrhizal Mutualists.</title>
        <authorList>
            <consortium name="DOE Joint Genome Institute"/>
            <consortium name="Mycorrhizal Genomics Consortium"/>
            <person name="Kohler A."/>
            <person name="Kuo A."/>
            <person name="Nagy L.G."/>
            <person name="Floudas D."/>
            <person name="Copeland A."/>
            <person name="Barry K.W."/>
            <person name="Cichocki N."/>
            <person name="Veneault-Fourrey C."/>
            <person name="LaButti K."/>
            <person name="Lindquist E.A."/>
            <person name="Lipzen A."/>
            <person name="Lundell T."/>
            <person name="Morin E."/>
            <person name="Murat C."/>
            <person name="Riley R."/>
            <person name="Ohm R."/>
            <person name="Sun H."/>
            <person name="Tunlid A."/>
            <person name="Henrissat B."/>
            <person name="Grigoriev I.V."/>
            <person name="Hibbett D.S."/>
            <person name="Martin F."/>
        </authorList>
    </citation>
    <scope>NUCLEOTIDE SEQUENCE [LARGE SCALE GENOMIC DNA]</scope>
    <source>
        <strain evidence="3">MUT 4182</strain>
    </source>
</reference>
<feature type="non-terminal residue" evidence="2">
    <location>
        <position position="1"/>
    </location>
</feature>
<keyword evidence="3" id="KW-1185">Reference proteome</keyword>
<name>A0A0C3Q9Z7_9AGAM</name>
<feature type="compositionally biased region" description="Low complexity" evidence="1">
    <location>
        <begin position="386"/>
        <end position="405"/>
    </location>
</feature>
<feature type="compositionally biased region" description="Polar residues" evidence="1">
    <location>
        <begin position="230"/>
        <end position="242"/>
    </location>
</feature>
<feature type="compositionally biased region" description="Low complexity" evidence="1">
    <location>
        <begin position="164"/>
        <end position="184"/>
    </location>
</feature>
<feature type="compositionally biased region" description="Polar residues" evidence="1">
    <location>
        <begin position="424"/>
        <end position="436"/>
    </location>
</feature>
<dbReference type="EMBL" id="KN823159">
    <property type="protein sequence ID" value="KIO20844.1"/>
    <property type="molecule type" value="Genomic_DNA"/>
</dbReference>
<reference evidence="2 3" key="1">
    <citation type="submission" date="2014-04" db="EMBL/GenBank/DDBJ databases">
        <authorList>
            <consortium name="DOE Joint Genome Institute"/>
            <person name="Kuo A."/>
            <person name="Girlanda M."/>
            <person name="Perotto S."/>
            <person name="Kohler A."/>
            <person name="Nagy L.G."/>
            <person name="Floudas D."/>
            <person name="Copeland A."/>
            <person name="Barry K.W."/>
            <person name="Cichocki N."/>
            <person name="Veneault-Fourrey C."/>
            <person name="LaButti K."/>
            <person name="Lindquist E.A."/>
            <person name="Lipzen A."/>
            <person name="Lundell T."/>
            <person name="Morin E."/>
            <person name="Murat C."/>
            <person name="Sun H."/>
            <person name="Tunlid A."/>
            <person name="Henrissat B."/>
            <person name="Grigoriev I.V."/>
            <person name="Hibbett D.S."/>
            <person name="Martin F."/>
            <person name="Nordberg H.P."/>
            <person name="Cantor M.N."/>
            <person name="Hua S.X."/>
        </authorList>
    </citation>
    <scope>NUCLEOTIDE SEQUENCE [LARGE SCALE GENOMIC DNA]</scope>
    <source>
        <strain evidence="2 3">MUT 4182</strain>
    </source>
</reference>
<sequence length="670" mass="70465">RYTIQLPPAVQPAPQPTDAPVQEKAPTGGPAKTTAKAGPKRPGPVRQNSRGAPKKGGRQPLTKTDNKAAEAATTTPAPTEAPAAVPPPRQRTVISQEPTPLYCSEKCRLEDEARNNLRPMEYGEVDWSMGGGYAPPFATGFAQERSPLPMPYSSGSPPPHPFLATRSTTSASSSTLNTTITASSDGAHSAGSQIQQHLPVPDALRQRPEFLQMTSMPPVPSPRSNGGAEMSSSAPATTDFTSHPSHAILSEIGQPIPHGLPLDRWNTVKNDATDNDAAPRYTSAADLWNTGYTLAIQPGRSRMNSRHPSRMPTPTLTHWEDTTPTQSVLIPRSYRRQDDSLELAASRRSDSGSSSRSATSSGRRRRSRSKRRNGSECPSDHHSPDSRSVTSHSRSSRGSGHGPSSFKHSAATSFEDSRRHFRTSRQASHPLSSSFSARDAEEELRKFQDTQKGKDQPATVSQSVPNDRGNWARVSFNGKGKELPRVAESTTASVNASPEITKKALAPISTSSSSATIAALPTSISSRTIGTAASSASSPPKSATSSIMSSALSSSKRNSSFANLATAAVSLFGLGGLGGLTMTAASPSKSPSGASEVPEKTLAPVVATASAPEKELARGRSRASSRAQPSHQLLGASTSIASSSSLVEMSKAMASGGSRLPISMSTADMQ</sequence>
<dbReference type="OrthoDB" id="3255943at2759"/>
<feature type="non-terminal residue" evidence="2">
    <location>
        <position position="670"/>
    </location>
</feature>
<feature type="compositionally biased region" description="Basic residues" evidence="1">
    <location>
        <begin position="362"/>
        <end position="372"/>
    </location>
</feature>
<organism evidence="2 3">
    <name type="scientific">Tulasnella calospora MUT 4182</name>
    <dbReference type="NCBI Taxonomy" id="1051891"/>
    <lineage>
        <taxon>Eukaryota</taxon>
        <taxon>Fungi</taxon>
        <taxon>Dikarya</taxon>
        <taxon>Basidiomycota</taxon>
        <taxon>Agaricomycotina</taxon>
        <taxon>Agaricomycetes</taxon>
        <taxon>Cantharellales</taxon>
        <taxon>Tulasnellaceae</taxon>
        <taxon>Tulasnella</taxon>
    </lineage>
</organism>
<feature type="compositionally biased region" description="Basic and acidic residues" evidence="1">
    <location>
        <begin position="443"/>
        <end position="455"/>
    </location>
</feature>
<evidence type="ECO:0000313" key="2">
    <source>
        <dbReference type="EMBL" id="KIO20844.1"/>
    </source>
</evidence>
<feature type="region of interest" description="Disordered" evidence="1">
    <location>
        <begin position="605"/>
        <end position="638"/>
    </location>
</feature>
<dbReference type="HOGENOM" id="CLU_410275_0_0_1"/>
<feature type="compositionally biased region" description="Polar residues" evidence="1">
    <location>
        <begin position="312"/>
        <end position="328"/>
    </location>
</feature>
<feature type="compositionally biased region" description="Low complexity" evidence="1">
    <location>
        <begin position="69"/>
        <end position="83"/>
    </location>
</feature>